<dbReference type="PANTHER" id="PTHR47074:SF42">
    <property type="entry name" value="RNASE H TYPE-1 DOMAIN-CONTAINING PROTEIN"/>
    <property type="match status" value="1"/>
</dbReference>
<dbReference type="InterPro" id="IPR012337">
    <property type="entry name" value="RNaseH-like_sf"/>
</dbReference>
<protein>
    <recommendedName>
        <fullName evidence="1">RNase H type-1 domain-containing protein</fullName>
    </recommendedName>
</protein>
<evidence type="ECO:0000313" key="3">
    <source>
        <dbReference type="Proteomes" id="UP000075243"/>
    </source>
</evidence>
<dbReference type="CDD" id="cd06222">
    <property type="entry name" value="RNase_H_like"/>
    <property type="match status" value="1"/>
</dbReference>
<keyword evidence="3" id="KW-1185">Reference proteome</keyword>
<dbReference type="GO" id="GO:0003676">
    <property type="term" value="F:nucleic acid binding"/>
    <property type="evidence" value="ECO:0007669"/>
    <property type="project" value="InterPro"/>
</dbReference>
<dbReference type="Pfam" id="PF13456">
    <property type="entry name" value="RVT_3"/>
    <property type="match status" value="1"/>
</dbReference>
<dbReference type="GO" id="GO:0004523">
    <property type="term" value="F:RNA-DNA hybrid ribonuclease activity"/>
    <property type="evidence" value="ECO:0007669"/>
    <property type="project" value="InterPro"/>
</dbReference>
<dbReference type="SUPFAM" id="SSF53098">
    <property type="entry name" value="Ribonuclease H-like"/>
    <property type="match status" value="1"/>
</dbReference>
<dbReference type="EMBL" id="KQ483551">
    <property type="protein sequence ID" value="KYP46632.1"/>
    <property type="molecule type" value="Genomic_DNA"/>
</dbReference>
<reference evidence="2" key="1">
    <citation type="journal article" date="2012" name="Nat. Biotechnol.">
        <title>Draft genome sequence of pigeonpea (Cajanus cajan), an orphan legume crop of resource-poor farmers.</title>
        <authorList>
            <person name="Varshney R.K."/>
            <person name="Chen W."/>
            <person name="Li Y."/>
            <person name="Bharti A.K."/>
            <person name="Saxena R.K."/>
            <person name="Schlueter J.A."/>
            <person name="Donoghue M.T."/>
            <person name="Azam S."/>
            <person name="Fan G."/>
            <person name="Whaley A.M."/>
            <person name="Farmer A.D."/>
            <person name="Sheridan J."/>
            <person name="Iwata A."/>
            <person name="Tuteja R."/>
            <person name="Penmetsa R.V."/>
            <person name="Wu W."/>
            <person name="Upadhyaya H.D."/>
            <person name="Yang S.P."/>
            <person name="Shah T."/>
            <person name="Saxena K.B."/>
            <person name="Michael T."/>
            <person name="McCombie W.R."/>
            <person name="Yang B."/>
            <person name="Zhang G."/>
            <person name="Yang H."/>
            <person name="Wang J."/>
            <person name="Spillane C."/>
            <person name="Cook D.R."/>
            <person name="May G.D."/>
            <person name="Xu X."/>
            <person name="Jackson S.A."/>
        </authorList>
    </citation>
    <scope>NUCLEOTIDE SEQUENCE [LARGE SCALE GENOMIC DNA]</scope>
</reference>
<evidence type="ECO:0000313" key="2">
    <source>
        <dbReference type="EMBL" id="KYP46632.1"/>
    </source>
</evidence>
<gene>
    <name evidence="2" type="ORF">KK1_031725</name>
</gene>
<accession>A0A151RVR0</accession>
<proteinExistence type="predicted"/>
<feature type="domain" description="RNase H type-1" evidence="1">
    <location>
        <begin position="15"/>
        <end position="95"/>
    </location>
</feature>
<evidence type="ECO:0000259" key="1">
    <source>
        <dbReference type="Pfam" id="PF13456"/>
    </source>
</evidence>
<dbReference type="OMA" id="RWANCIL"/>
<name>A0A151RVR0_CAJCA</name>
<dbReference type="Proteomes" id="UP000075243">
    <property type="component" value="Unassembled WGS sequence"/>
</dbReference>
<organism evidence="2 3">
    <name type="scientific">Cajanus cajan</name>
    <name type="common">Pigeon pea</name>
    <name type="synonym">Cajanus indicus</name>
    <dbReference type="NCBI Taxonomy" id="3821"/>
    <lineage>
        <taxon>Eukaryota</taxon>
        <taxon>Viridiplantae</taxon>
        <taxon>Streptophyta</taxon>
        <taxon>Embryophyta</taxon>
        <taxon>Tracheophyta</taxon>
        <taxon>Spermatophyta</taxon>
        <taxon>Magnoliopsida</taxon>
        <taxon>eudicotyledons</taxon>
        <taxon>Gunneridae</taxon>
        <taxon>Pentapetalae</taxon>
        <taxon>rosids</taxon>
        <taxon>fabids</taxon>
        <taxon>Fabales</taxon>
        <taxon>Fabaceae</taxon>
        <taxon>Papilionoideae</taxon>
        <taxon>50 kb inversion clade</taxon>
        <taxon>NPAAA clade</taxon>
        <taxon>indigoferoid/millettioid clade</taxon>
        <taxon>Phaseoleae</taxon>
        <taxon>Cajanus</taxon>
    </lineage>
</organism>
<dbReference type="Gramene" id="C.cajan_31255.t">
    <property type="protein sequence ID" value="C.cajan_31255.t.cds1"/>
    <property type="gene ID" value="C.cajan_31255"/>
</dbReference>
<dbReference type="InterPro" id="IPR044730">
    <property type="entry name" value="RNase_H-like_dom_plant"/>
</dbReference>
<sequence length="104" mass="11995">MMGCLVKSVAINLTLEIEVVAVIRAVQLARDHGWMYLWLESDSLLVIKAFYSPSLVPWCLSVQWFNMFNSIRSMRFRFSHIYRVGNGCADSLARFGLRHHGSSW</sequence>
<dbReference type="InterPro" id="IPR052929">
    <property type="entry name" value="RNase_H-like_EbsB-rel"/>
</dbReference>
<dbReference type="AlphaFoldDB" id="A0A151RVR0"/>
<dbReference type="Gene3D" id="3.30.420.10">
    <property type="entry name" value="Ribonuclease H-like superfamily/Ribonuclease H"/>
    <property type="match status" value="1"/>
</dbReference>
<dbReference type="InterPro" id="IPR036397">
    <property type="entry name" value="RNaseH_sf"/>
</dbReference>
<dbReference type="PANTHER" id="PTHR47074">
    <property type="entry name" value="BNAC02G40300D PROTEIN"/>
    <property type="match status" value="1"/>
</dbReference>
<dbReference type="InterPro" id="IPR002156">
    <property type="entry name" value="RNaseH_domain"/>
</dbReference>